<dbReference type="EMBL" id="BAAAUW010000001">
    <property type="protein sequence ID" value="GAA3247149.1"/>
    <property type="molecule type" value="Genomic_DNA"/>
</dbReference>
<dbReference type="RefSeq" id="WP_346150736.1">
    <property type="nucleotide sequence ID" value="NZ_BAAAUW010000001.1"/>
</dbReference>
<accession>A0ABP6QQK2</accession>
<keyword evidence="2" id="KW-1185">Reference proteome</keyword>
<name>A0ABP6QQK2_9ACTN</name>
<comment type="caution">
    <text evidence="1">The sequence shown here is derived from an EMBL/GenBank/DDBJ whole genome shotgun (WGS) entry which is preliminary data.</text>
</comment>
<reference evidence="2" key="1">
    <citation type="journal article" date="2019" name="Int. J. Syst. Evol. Microbiol.">
        <title>The Global Catalogue of Microorganisms (GCM) 10K type strain sequencing project: providing services to taxonomists for standard genome sequencing and annotation.</title>
        <authorList>
            <consortium name="The Broad Institute Genomics Platform"/>
            <consortium name="The Broad Institute Genome Sequencing Center for Infectious Disease"/>
            <person name="Wu L."/>
            <person name="Ma J."/>
        </authorList>
    </citation>
    <scope>NUCLEOTIDE SEQUENCE [LARGE SCALE GENOMIC DNA]</scope>
    <source>
        <strain evidence="2">JCM 9381</strain>
    </source>
</reference>
<evidence type="ECO:0000313" key="2">
    <source>
        <dbReference type="Proteomes" id="UP001500728"/>
    </source>
</evidence>
<proteinExistence type="predicted"/>
<sequence>MILGSVPGPLSCRTCHHTWLSAEITAAECRPGIHVAQCPDCYETEILIHLATVLSATRQRQSMCFAGVTGCKALEERGSCEQCYSPRQEEDGLRAVPKLPGRSMAQC</sequence>
<gene>
    <name evidence="1" type="ORF">GCM10010469_03560</name>
</gene>
<dbReference type="Proteomes" id="UP001500728">
    <property type="component" value="Unassembled WGS sequence"/>
</dbReference>
<protein>
    <submittedName>
        <fullName evidence="1">Uncharacterized protein</fullName>
    </submittedName>
</protein>
<organism evidence="1 2">
    <name type="scientific">Streptomyces labedae</name>
    <dbReference type="NCBI Taxonomy" id="285569"/>
    <lineage>
        <taxon>Bacteria</taxon>
        <taxon>Bacillati</taxon>
        <taxon>Actinomycetota</taxon>
        <taxon>Actinomycetes</taxon>
        <taxon>Kitasatosporales</taxon>
        <taxon>Streptomycetaceae</taxon>
        <taxon>Streptomyces</taxon>
    </lineage>
</organism>
<evidence type="ECO:0000313" key="1">
    <source>
        <dbReference type="EMBL" id="GAA3247149.1"/>
    </source>
</evidence>